<dbReference type="InterPro" id="IPR009061">
    <property type="entry name" value="DNA-bd_dom_put_sf"/>
</dbReference>
<evidence type="ECO:0000256" key="1">
    <source>
        <dbReference type="ARBA" id="ARBA00023015"/>
    </source>
</evidence>
<reference evidence="6 7" key="1">
    <citation type="submission" date="2021-01" db="EMBL/GenBank/DDBJ databases">
        <title>Identification of strong promoters based on the transcriptome of Brevibacillus choshinensis.</title>
        <authorList>
            <person name="Yao D."/>
            <person name="Zhang K."/>
            <person name="Wu J."/>
        </authorList>
    </citation>
    <scope>NUCLEOTIDE SEQUENCE [LARGE SCALE GENOMIC DNA]</scope>
    <source>
        <strain evidence="6 7">HPD31-SP3</strain>
    </source>
</reference>
<keyword evidence="7" id="KW-1185">Reference proteome</keyword>
<dbReference type="InterPro" id="IPR047057">
    <property type="entry name" value="MerR_fam"/>
</dbReference>
<dbReference type="Pfam" id="PF13411">
    <property type="entry name" value="MerR_1"/>
    <property type="match status" value="1"/>
</dbReference>
<evidence type="ECO:0000259" key="5">
    <source>
        <dbReference type="PROSITE" id="PS50937"/>
    </source>
</evidence>
<dbReference type="SUPFAM" id="SSF46955">
    <property type="entry name" value="Putative DNA-binding domain"/>
    <property type="match status" value="1"/>
</dbReference>
<protein>
    <submittedName>
        <fullName evidence="6">MerR family transcriptional regulator</fullName>
    </submittedName>
</protein>
<sequence length="128" mass="14874">MRISELSKITGASARSIRHYEKKNLLSSVRLENDYRVFDESAIRRIRIIQLYLGLGLTTEQIEEILRGEESAPSDYAFCTEMLDLYQEKLDQVNRQLDALGALKDRLEYQIQTMVDKRESKERSQSVG</sequence>
<dbReference type="InterPro" id="IPR000551">
    <property type="entry name" value="MerR-type_HTH_dom"/>
</dbReference>
<name>A0ABX7FJX0_BRECH</name>
<dbReference type="SMART" id="SM00422">
    <property type="entry name" value="HTH_MERR"/>
    <property type="match status" value="1"/>
</dbReference>
<dbReference type="Proteomes" id="UP000596248">
    <property type="component" value="Chromosome"/>
</dbReference>
<dbReference type="RefSeq" id="WP_203353488.1">
    <property type="nucleotide sequence ID" value="NZ_CP069127.1"/>
</dbReference>
<accession>A0ABX7FJX0</accession>
<keyword evidence="2" id="KW-0238">DNA-binding</keyword>
<dbReference type="PANTHER" id="PTHR30204:SF94">
    <property type="entry name" value="HEAVY METAL-DEPENDENT TRANSCRIPTIONAL REGULATOR HI_0293-RELATED"/>
    <property type="match status" value="1"/>
</dbReference>
<evidence type="ECO:0000256" key="2">
    <source>
        <dbReference type="ARBA" id="ARBA00023125"/>
    </source>
</evidence>
<dbReference type="PROSITE" id="PS50937">
    <property type="entry name" value="HTH_MERR_2"/>
    <property type="match status" value="1"/>
</dbReference>
<dbReference type="PRINTS" id="PR00040">
    <property type="entry name" value="HTHMERR"/>
</dbReference>
<organism evidence="6 7">
    <name type="scientific">Brevibacillus choshinensis</name>
    <dbReference type="NCBI Taxonomy" id="54911"/>
    <lineage>
        <taxon>Bacteria</taxon>
        <taxon>Bacillati</taxon>
        <taxon>Bacillota</taxon>
        <taxon>Bacilli</taxon>
        <taxon>Bacillales</taxon>
        <taxon>Paenibacillaceae</taxon>
        <taxon>Brevibacillus</taxon>
    </lineage>
</organism>
<keyword evidence="4" id="KW-0175">Coiled coil</keyword>
<dbReference type="EMBL" id="CP069127">
    <property type="protein sequence ID" value="QRG66422.1"/>
    <property type="molecule type" value="Genomic_DNA"/>
</dbReference>
<dbReference type="PANTHER" id="PTHR30204">
    <property type="entry name" value="REDOX-CYCLING DRUG-SENSING TRANSCRIPTIONAL ACTIVATOR SOXR"/>
    <property type="match status" value="1"/>
</dbReference>
<evidence type="ECO:0000256" key="4">
    <source>
        <dbReference type="SAM" id="Coils"/>
    </source>
</evidence>
<feature type="coiled-coil region" evidence="4">
    <location>
        <begin position="83"/>
        <end position="110"/>
    </location>
</feature>
<proteinExistence type="predicted"/>
<evidence type="ECO:0000313" key="6">
    <source>
        <dbReference type="EMBL" id="QRG66422.1"/>
    </source>
</evidence>
<dbReference type="Gene3D" id="1.10.1660.10">
    <property type="match status" value="1"/>
</dbReference>
<keyword evidence="3" id="KW-0804">Transcription</keyword>
<evidence type="ECO:0000256" key="3">
    <source>
        <dbReference type="ARBA" id="ARBA00023163"/>
    </source>
</evidence>
<keyword evidence="1" id="KW-0805">Transcription regulation</keyword>
<gene>
    <name evidence="6" type="ORF">JNE38_23250</name>
</gene>
<feature type="domain" description="HTH merR-type" evidence="5">
    <location>
        <begin position="1"/>
        <end position="68"/>
    </location>
</feature>
<evidence type="ECO:0000313" key="7">
    <source>
        <dbReference type="Proteomes" id="UP000596248"/>
    </source>
</evidence>